<dbReference type="InterPro" id="IPR051449">
    <property type="entry name" value="ABC-2_transporter_component"/>
</dbReference>
<keyword evidence="4 6" id="KW-1133">Transmembrane helix</keyword>
<protein>
    <submittedName>
        <fullName evidence="8">ABC transporter permease</fullName>
    </submittedName>
</protein>
<dbReference type="AlphaFoldDB" id="A0A2W5KV16"/>
<dbReference type="EMBL" id="QFPO01000001">
    <property type="protein sequence ID" value="PZQ19844.1"/>
    <property type="molecule type" value="Genomic_DNA"/>
</dbReference>
<comment type="subcellular location">
    <subcellularLocation>
        <location evidence="1">Cell membrane</location>
        <topology evidence="1">Multi-pass membrane protein</topology>
    </subcellularLocation>
</comment>
<dbReference type="GO" id="GO:0005886">
    <property type="term" value="C:plasma membrane"/>
    <property type="evidence" value="ECO:0007669"/>
    <property type="project" value="UniProtKB-SubCell"/>
</dbReference>
<feature type="transmembrane region" description="Helical" evidence="6">
    <location>
        <begin position="235"/>
        <end position="262"/>
    </location>
</feature>
<accession>A0A2W5KV16</accession>
<name>A0A2W5KV16_9GAMM</name>
<evidence type="ECO:0000256" key="3">
    <source>
        <dbReference type="ARBA" id="ARBA00022692"/>
    </source>
</evidence>
<dbReference type="InterPro" id="IPR013525">
    <property type="entry name" value="ABC2_TM"/>
</dbReference>
<evidence type="ECO:0000256" key="6">
    <source>
        <dbReference type="SAM" id="Phobius"/>
    </source>
</evidence>
<comment type="caution">
    <text evidence="8">The sequence shown here is derived from an EMBL/GenBank/DDBJ whole genome shotgun (WGS) entry which is preliminary data.</text>
</comment>
<dbReference type="PANTHER" id="PTHR30294">
    <property type="entry name" value="MEMBRANE COMPONENT OF ABC TRANSPORTER YHHJ-RELATED"/>
    <property type="match status" value="1"/>
</dbReference>
<feature type="transmembrane region" description="Helical" evidence="6">
    <location>
        <begin position="307"/>
        <end position="325"/>
    </location>
</feature>
<evidence type="ECO:0000256" key="5">
    <source>
        <dbReference type="ARBA" id="ARBA00023136"/>
    </source>
</evidence>
<keyword evidence="2" id="KW-1003">Cell membrane</keyword>
<feature type="domain" description="ABC-2 type transporter transmembrane" evidence="7">
    <location>
        <begin position="33"/>
        <end position="379"/>
    </location>
</feature>
<feature type="transmembrane region" description="Helical" evidence="6">
    <location>
        <begin position="363"/>
        <end position="383"/>
    </location>
</feature>
<feature type="transmembrane region" description="Helical" evidence="6">
    <location>
        <begin position="268"/>
        <end position="295"/>
    </location>
</feature>
<evidence type="ECO:0000256" key="1">
    <source>
        <dbReference type="ARBA" id="ARBA00004651"/>
    </source>
</evidence>
<evidence type="ECO:0000256" key="2">
    <source>
        <dbReference type="ARBA" id="ARBA00022475"/>
    </source>
</evidence>
<feature type="transmembrane region" description="Helical" evidence="6">
    <location>
        <begin position="33"/>
        <end position="51"/>
    </location>
</feature>
<feature type="transmembrane region" description="Helical" evidence="6">
    <location>
        <begin position="193"/>
        <end position="215"/>
    </location>
</feature>
<evidence type="ECO:0000256" key="4">
    <source>
        <dbReference type="ARBA" id="ARBA00022989"/>
    </source>
</evidence>
<dbReference type="PANTHER" id="PTHR30294:SF47">
    <property type="entry name" value="INNER MEMBRANE TRANSPORT PERMEASE YHHJ"/>
    <property type="match status" value="1"/>
</dbReference>
<proteinExistence type="predicted"/>
<evidence type="ECO:0000313" key="9">
    <source>
        <dbReference type="Proteomes" id="UP000249046"/>
    </source>
</evidence>
<dbReference type="GO" id="GO:0140359">
    <property type="term" value="F:ABC-type transporter activity"/>
    <property type="evidence" value="ECO:0007669"/>
    <property type="project" value="InterPro"/>
</dbReference>
<organism evidence="8 9">
    <name type="scientific">Rhodanobacter denitrificans</name>
    <dbReference type="NCBI Taxonomy" id="666685"/>
    <lineage>
        <taxon>Bacteria</taxon>
        <taxon>Pseudomonadati</taxon>
        <taxon>Pseudomonadota</taxon>
        <taxon>Gammaproteobacteria</taxon>
        <taxon>Lysobacterales</taxon>
        <taxon>Rhodanobacteraceae</taxon>
        <taxon>Rhodanobacter</taxon>
    </lineage>
</organism>
<evidence type="ECO:0000259" key="7">
    <source>
        <dbReference type="Pfam" id="PF12698"/>
    </source>
</evidence>
<evidence type="ECO:0000313" key="8">
    <source>
        <dbReference type="EMBL" id="PZQ19844.1"/>
    </source>
</evidence>
<sequence length="393" mass="41735">MAAATVSRPGRASSFVDAWSREIAFLRGSMPELAMITVLPLILVATLAWLLSDAVIRDLPIAVVDHDRSDISRELIRRLDASAGLSVVEQPPELSRAWSLVRRLTVYAVVYVPNDLRRDIQRGDAAVFVYYNASLLTAGQGASRDVASVVAGFDQAVLRPIIALRSGVGAVGRPPLAVQSTLLFNSARSYEHFLLGLLFPGVLHLVAALAMVSALGRELRDGTGAGWLARSADRYAAIAGKLAPYVLLFAAYGSLGVLYLAYARGGGIAGSLGLLLVGQLGLYGACATVSLFLVGLTRDMGSALSMVGLYIGTALAFSGATFPVIEGPLFTRVWNALLPLTAYVRLQVQQVDIGAPWRDSMTWIGALALFVAVPGLIGMVRYARVVTAPERPA</sequence>
<gene>
    <name evidence="8" type="ORF">DI564_00960</name>
</gene>
<keyword evidence="5 6" id="KW-0472">Membrane</keyword>
<dbReference type="Pfam" id="PF12698">
    <property type="entry name" value="ABC2_membrane_3"/>
    <property type="match status" value="1"/>
</dbReference>
<dbReference type="Gene3D" id="3.40.1710.10">
    <property type="entry name" value="abc type-2 transporter like domain"/>
    <property type="match status" value="1"/>
</dbReference>
<reference evidence="8 9" key="1">
    <citation type="submission" date="2017-08" db="EMBL/GenBank/DDBJ databases">
        <title>Infants hospitalized years apart are colonized by the same room-sourced microbial strains.</title>
        <authorList>
            <person name="Brooks B."/>
            <person name="Olm M.R."/>
            <person name="Firek B.A."/>
            <person name="Baker R."/>
            <person name="Thomas B.C."/>
            <person name="Morowitz M.J."/>
            <person name="Banfield J.F."/>
        </authorList>
    </citation>
    <scope>NUCLEOTIDE SEQUENCE [LARGE SCALE GENOMIC DNA]</scope>
    <source>
        <strain evidence="8">S2_005_003_R2_42</strain>
    </source>
</reference>
<keyword evidence="3 6" id="KW-0812">Transmembrane</keyword>
<dbReference type="Proteomes" id="UP000249046">
    <property type="component" value="Unassembled WGS sequence"/>
</dbReference>